<keyword evidence="2" id="KW-0121">Carboxypeptidase</keyword>
<dbReference type="InterPro" id="IPR027461">
    <property type="entry name" value="Carboxypeptidase_A_C_sf"/>
</dbReference>
<feature type="domain" description="LD-carboxypeptidase C-terminal" evidence="7">
    <location>
        <begin position="189"/>
        <end position="305"/>
    </location>
</feature>
<organism evidence="8 9">
    <name type="scientific">Piscinibacterium candidicorallinum</name>
    <dbReference type="NCBI Taxonomy" id="1793872"/>
    <lineage>
        <taxon>Bacteria</taxon>
        <taxon>Pseudomonadati</taxon>
        <taxon>Pseudomonadota</taxon>
        <taxon>Betaproteobacteria</taxon>
        <taxon>Burkholderiales</taxon>
        <taxon>Piscinibacterium</taxon>
    </lineage>
</organism>
<dbReference type="Gene3D" id="3.40.50.10740">
    <property type="entry name" value="Class I glutamine amidotransferase-like"/>
    <property type="match status" value="1"/>
</dbReference>
<dbReference type="InterPro" id="IPR003507">
    <property type="entry name" value="S66_fam"/>
</dbReference>
<evidence type="ECO:0000256" key="1">
    <source>
        <dbReference type="ARBA" id="ARBA00010233"/>
    </source>
</evidence>
<dbReference type="InterPro" id="IPR027478">
    <property type="entry name" value="LdcA_N"/>
</dbReference>
<dbReference type="PIRSF" id="PIRSF028757">
    <property type="entry name" value="LD-carboxypeptidase"/>
    <property type="match status" value="1"/>
</dbReference>
<dbReference type="SUPFAM" id="SSF141986">
    <property type="entry name" value="LD-carboxypeptidase A C-terminal domain-like"/>
    <property type="match status" value="1"/>
</dbReference>
<evidence type="ECO:0000313" key="8">
    <source>
        <dbReference type="EMBL" id="MFC3147071.1"/>
    </source>
</evidence>
<evidence type="ECO:0000259" key="6">
    <source>
        <dbReference type="Pfam" id="PF02016"/>
    </source>
</evidence>
<dbReference type="SUPFAM" id="SSF52317">
    <property type="entry name" value="Class I glutamine amidotransferase-like"/>
    <property type="match status" value="1"/>
</dbReference>
<dbReference type="Gene3D" id="3.50.30.60">
    <property type="entry name" value="LD-carboxypeptidase A C-terminal domain-like"/>
    <property type="match status" value="1"/>
</dbReference>
<keyword evidence="5" id="KW-0720">Serine protease</keyword>
<dbReference type="InterPro" id="IPR029062">
    <property type="entry name" value="Class_I_gatase-like"/>
</dbReference>
<dbReference type="Pfam" id="PF02016">
    <property type="entry name" value="Peptidase_S66"/>
    <property type="match status" value="1"/>
</dbReference>
<dbReference type="CDD" id="cd07025">
    <property type="entry name" value="Peptidase_S66"/>
    <property type="match status" value="1"/>
</dbReference>
<evidence type="ECO:0000256" key="2">
    <source>
        <dbReference type="ARBA" id="ARBA00022645"/>
    </source>
</evidence>
<dbReference type="InterPro" id="IPR040449">
    <property type="entry name" value="Peptidase_S66_N"/>
</dbReference>
<dbReference type="PANTHER" id="PTHR30237:SF2">
    <property type="entry name" value="MUREIN TETRAPEPTIDE CARBOXYPEPTIDASE"/>
    <property type="match status" value="1"/>
</dbReference>
<dbReference type="InterPro" id="IPR040921">
    <property type="entry name" value="Peptidase_S66C"/>
</dbReference>
<reference evidence="9" key="1">
    <citation type="journal article" date="2019" name="Int. J. Syst. Evol. Microbiol.">
        <title>The Global Catalogue of Microorganisms (GCM) 10K type strain sequencing project: providing services to taxonomists for standard genome sequencing and annotation.</title>
        <authorList>
            <consortium name="The Broad Institute Genomics Platform"/>
            <consortium name="The Broad Institute Genome Sequencing Center for Infectious Disease"/>
            <person name="Wu L."/>
            <person name="Ma J."/>
        </authorList>
    </citation>
    <scope>NUCLEOTIDE SEQUENCE [LARGE SCALE GENOMIC DNA]</scope>
    <source>
        <strain evidence="9">KCTC 52168</strain>
    </source>
</reference>
<gene>
    <name evidence="8" type="ORF">ACFOEN_05380</name>
</gene>
<comment type="caution">
    <text evidence="8">The sequence shown here is derived from an EMBL/GenBank/DDBJ whole genome shotgun (WGS) entry which is preliminary data.</text>
</comment>
<dbReference type="PANTHER" id="PTHR30237">
    <property type="entry name" value="MURAMOYLTETRAPEPTIDE CARBOXYPEPTIDASE"/>
    <property type="match status" value="1"/>
</dbReference>
<comment type="similarity">
    <text evidence="1">Belongs to the peptidase S66 family.</text>
</comment>
<dbReference type="RefSeq" id="WP_377301788.1">
    <property type="nucleotide sequence ID" value="NZ_CP180191.1"/>
</dbReference>
<keyword evidence="3" id="KW-0645">Protease</keyword>
<name>A0ABV7H662_9BURK</name>
<dbReference type="Pfam" id="PF17676">
    <property type="entry name" value="Peptidase_S66C"/>
    <property type="match status" value="1"/>
</dbReference>
<feature type="domain" description="LD-carboxypeptidase N-terminal" evidence="6">
    <location>
        <begin position="26"/>
        <end position="140"/>
    </location>
</feature>
<evidence type="ECO:0000259" key="7">
    <source>
        <dbReference type="Pfam" id="PF17676"/>
    </source>
</evidence>
<evidence type="ECO:0000256" key="4">
    <source>
        <dbReference type="ARBA" id="ARBA00022801"/>
    </source>
</evidence>
<dbReference type="Proteomes" id="UP001595556">
    <property type="component" value="Unassembled WGS sequence"/>
</dbReference>
<keyword evidence="9" id="KW-1185">Reference proteome</keyword>
<sequence>MSQKIRAAAEAGQGDASEALVQQPSIYLFSPAGAVQDRTRITKAAKTLRAAHCEVAVDSAAGARMMRFAGSDEERAAAFARAAVSGMDVALATRGGYGMHRLMHRLDFKRLAKSKVQWVGMSDFTAFSLGMLSQGGCAPTWSGPLATDQFAADERDDVTLEAFLEAMRGELEAVGFLNTRPAAKSLDIKGTLWGGNLCVLTSLLGTRFFPEIKGGILFLEDVGEHPYRIERMLLQLLHAGVLASQKAIVLGHFTQFKPVPNDRGFKLKTVIDFVQSQIKAPILTGLPAGHVPTVLTLPIGRRTRLLAEGRDAFLVWEHRH</sequence>
<accession>A0ABV7H662</accession>
<keyword evidence="4" id="KW-0378">Hydrolase</keyword>
<evidence type="ECO:0000256" key="3">
    <source>
        <dbReference type="ARBA" id="ARBA00022670"/>
    </source>
</evidence>
<evidence type="ECO:0000313" key="9">
    <source>
        <dbReference type="Proteomes" id="UP001595556"/>
    </source>
</evidence>
<dbReference type="EMBL" id="JBHRTI010000003">
    <property type="protein sequence ID" value="MFC3147071.1"/>
    <property type="molecule type" value="Genomic_DNA"/>
</dbReference>
<protein>
    <submittedName>
        <fullName evidence="8">LD-carboxypeptidase</fullName>
    </submittedName>
</protein>
<proteinExistence type="inferred from homology"/>
<evidence type="ECO:0000256" key="5">
    <source>
        <dbReference type="ARBA" id="ARBA00022825"/>
    </source>
</evidence>